<comment type="caution">
    <text evidence="3">The sequence shown here is derived from an EMBL/GenBank/DDBJ whole genome shotgun (WGS) entry which is preliminary data.</text>
</comment>
<dbReference type="PANTHER" id="PTHR47642">
    <property type="entry name" value="ATP-DEPENDENT DNA HELICASE"/>
    <property type="match status" value="1"/>
</dbReference>
<dbReference type="AlphaFoldDB" id="A0AAD5UTF0"/>
<dbReference type="Gene3D" id="3.40.50.300">
    <property type="entry name" value="P-loop containing nucleotide triphosphate hydrolases"/>
    <property type="match status" value="1"/>
</dbReference>
<dbReference type="GO" id="GO:0016787">
    <property type="term" value="F:hydrolase activity"/>
    <property type="evidence" value="ECO:0007669"/>
    <property type="project" value="UniProtKB-KW"/>
</dbReference>
<evidence type="ECO:0000256" key="1">
    <source>
        <dbReference type="RuleBase" id="RU363044"/>
    </source>
</evidence>
<dbReference type="GO" id="GO:0005524">
    <property type="term" value="F:ATP binding"/>
    <property type="evidence" value="ECO:0007669"/>
    <property type="project" value="UniProtKB-KW"/>
</dbReference>
<dbReference type="GO" id="GO:0006310">
    <property type="term" value="P:DNA recombination"/>
    <property type="evidence" value="ECO:0007669"/>
    <property type="project" value="UniProtKB-KW"/>
</dbReference>
<reference evidence="3" key="1">
    <citation type="submission" date="2022-07" db="EMBL/GenBank/DDBJ databases">
        <title>Genome Sequence of Physisporinus lineatus.</title>
        <authorList>
            <person name="Buettner E."/>
        </authorList>
    </citation>
    <scope>NUCLEOTIDE SEQUENCE</scope>
    <source>
        <strain evidence="3">VT162</strain>
    </source>
</reference>
<comment type="catalytic activity">
    <reaction evidence="1">
        <text>ATP + H2O = ADP + phosphate + H(+)</text>
        <dbReference type="Rhea" id="RHEA:13065"/>
        <dbReference type="ChEBI" id="CHEBI:15377"/>
        <dbReference type="ChEBI" id="CHEBI:15378"/>
        <dbReference type="ChEBI" id="CHEBI:30616"/>
        <dbReference type="ChEBI" id="CHEBI:43474"/>
        <dbReference type="ChEBI" id="CHEBI:456216"/>
        <dbReference type="EC" id="5.6.2.3"/>
    </reaction>
</comment>
<evidence type="ECO:0000313" key="4">
    <source>
        <dbReference type="Proteomes" id="UP001212997"/>
    </source>
</evidence>
<keyword evidence="1" id="KW-0067">ATP-binding</keyword>
<accession>A0AAD5UTF0</accession>
<keyword evidence="4" id="KW-1185">Reference proteome</keyword>
<evidence type="ECO:0000259" key="2">
    <source>
        <dbReference type="Pfam" id="PF05970"/>
    </source>
</evidence>
<dbReference type="EMBL" id="JANAWD010000622">
    <property type="protein sequence ID" value="KAJ3477191.1"/>
    <property type="molecule type" value="Genomic_DNA"/>
</dbReference>
<dbReference type="EC" id="5.6.2.3" evidence="1"/>
<protein>
    <recommendedName>
        <fullName evidence="1">ATP-dependent DNA helicase</fullName>
        <ecNumber evidence="1">5.6.2.3</ecNumber>
    </recommendedName>
</protein>
<dbReference type="Proteomes" id="UP001212997">
    <property type="component" value="Unassembled WGS sequence"/>
</dbReference>
<proteinExistence type="inferred from homology"/>
<keyword evidence="1" id="KW-0227">DNA damage</keyword>
<dbReference type="SUPFAM" id="SSF52540">
    <property type="entry name" value="P-loop containing nucleoside triphosphate hydrolases"/>
    <property type="match status" value="1"/>
</dbReference>
<dbReference type="InterPro" id="IPR051055">
    <property type="entry name" value="PIF1_helicase"/>
</dbReference>
<feature type="domain" description="DNA helicase Pif1-like DEAD-box helicase" evidence="2">
    <location>
        <begin position="295"/>
        <end position="446"/>
    </location>
</feature>
<dbReference type="GO" id="GO:0043139">
    <property type="term" value="F:5'-3' DNA helicase activity"/>
    <property type="evidence" value="ECO:0007669"/>
    <property type="project" value="UniProtKB-EC"/>
</dbReference>
<dbReference type="PANTHER" id="PTHR47642:SF5">
    <property type="entry name" value="ATP-DEPENDENT DNA HELICASE"/>
    <property type="match status" value="1"/>
</dbReference>
<keyword evidence="1" id="KW-0547">Nucleotide-binding</keyword>
<comment type="similarity">
    <text evidence="1">Belongs to the helicase family.</text>
</comment>
<sequence length="487" mass="54992">MVFVQGHSRITTHRIQVLHSSAREYILNFIGGNLPKRPENSEPSEEYARMMLILFKPGGWRTRRELKCDTSSWKETFELTEFSPRSRHAMVLFNTFYESRDARFDFSQERRKSAGKRSTGIVTLDKYIDEYATMETEEHEALRAMPPTELRHHLTSISNSETLGNKMKRILTEMNEMKSFLSEDIGHSASVKEAYASAVESDIPFRSAREWRSTLQIAKEKICAERLGFLPTTVEEHTDHPASDGRRFSYPSSEGNVVIIDPASVNELCRQYSHENFTNMLPLHIIQEIQKDFSLNKGQLRAYDLIVNHLNRPPHPPLRMYLGGIGGTGKSRVIKSLIAYLAARNQTHRFIVVAPTGSAAALIDGSTYHSVLGFGNLKTVNTENGLIKVKEDLAGVDLIFLDEISMVSCEDLYKISRRLTKAFPLTNEPFGGKSMIVAGDFRQLPPGSPFSHPLYSGSIGVIPDGVKGRLQRPVMGKSFWMLLSLQH</sequence>
<dbReference type="InterPro" id="IPR010285">
    <property type="entry name" value="DNA_helicase_pif1-like_DEAD"/>
</dbReference>
<gene>
    <name evidence="3" type="ORF">NLI96_g10640</name>
</gene>
<keyword evidence="1" id="KW-0347">Helicase</keyword>
<keyword evidence="1" id="KW-0233">DNA recombination</keyword>
<organism evidence="3 4">
    <name type="scientific">Meripilus lineatus</name>
    <dbReference type="NCBI Taxonomy" id="2056292"/>
    <lineage>
        <taxon>Eukaryota</taxon>
        <taxon>Fungi</taxon>
        <taxon>Dikarya</taxon>
        <taxon>Basidiomycota</taxon>
        <taxon>Agaricomycotina</taxon>
        <taxon>Agaricomycetes</taxon>
        <taxon>Polyporales</taxon>
        <taxon>Meripilaceae</taxon>
        <taxon>Meripilus</taxon>
    </lineage>
</organism>
<keyword evidence="1" id="KW-0234">DNA repair</keyword>
<dbReference type="GO" id="GO:0000723">
    <property type="term" value="P:telomere maintenance"/>
    <property type="evidence" value="ECO:0007669"/>
    <property type="project" value="InterPro"/>
</dbReference>
<dbReference type="Pfam" id="PF05970">
    <property type="entry name" value="PIF1"/>
    <property type="match status" value="1"/>
</dbReference>
<comment type="cofactor">
    <cofactor evidence="1">
        <name>Mg(2+)</name>
        <dbReference type="ChEBI" id="CHEBI:18420"/>
    </cofactor>
</comment>
<dbReference type="GO" id="GO:0006281">
    <property type="term" value="P:DNA repair"/>
    <property type="evidence" value="ECO:0007669"/>
    <property type="project" value="UniProtKB-KW"/>
</dbReference>
<evidence type="ECO:0000313" key="3">
    <source>
        <dbReference type="EMBL" id="KAJ3477191.1"/>
    </source>
</evidence>
<dbReference type="InterPro" id="IPR027417">
    <property type="entry name" value="P-loop_NTPase"/>
</dbReference>
<keyword evidence="1" id="KW-0378">Hydrolase</keyword>
<name>A0AAD5UTF0_9APHY</name>